<reference evidence="4 5" key="1">
    <citation type="submission" date="2021-03" db="EMBL/GenBank/DDBJ databases">
        <title>Genomic Encyclopedia of Type Strains, Phase IV (KMG-IV): sequencing the most valuable type-strain genomes for metagenomic binning, comparative biology and taxonomic classification.</title>
        <authorList>
            <person name="Goeker M."/>
        </authorList>
    </citation>
    <scope>NUCLEOTIDE SEQUENCE [LARGE SCALE GENOMIC DNA]</scope>
    <source>
        <strain evidence="4 5">DSM 27138</strain>
    </source>
</reference>
<evidence type="ECO:0000313" key="5">
    <source>
        <dbReference type="Proteomes" id="UP001519289"/>
    </source>
</evidence>
<accession>A0ABS4JUY9</accession>
<evidence type="ECO:0000256" key="2">
    <source>
        <dbReference type="ARBA" id="ARBA00023315"/>
    </source>
</evidence>
<dbReference type="Proteomes" id="UP001519289">
    <property type="component" value="Unassembled WGS sequence"/>
</dbReference>
<dbReference type="EMBL" id="JAGGLG010000027">
    <property type="protein sequence ID" value="MBP2019358.1"/>
    <property type="molecule type" value="Genomic_DNA"/>
</dbReference>
<dbReference type="Gene3D" id="3.40.630.30">
    <property type="match status" value="1"/>
</dbReference>
<keyword evidence="5" id="KW-1185">Reference proteome</keyword>
<evidence type="ECO:0000256" key="1">
    <source>
        <dbReference type="ARBA" id="ARBA00022679"/>
    </source>
</evidence>
<organism evidence="4 5">
    <name type="scientific">Symbiobacterium terraclitae</name>
    <dbReference type="NCBI Taxonomy" id="557451"/>
    <lineage>
        <taxon>Bacteria</taxon>
        <taxon>Bacillati</taxon>
        <taxon>Bacillota</taxon>
        <taxon>Clostridia</taxon>
        <taxon>Eubacteriales</taxon>
        <taxon>Symbiobacteriaceae</taxon>
        <taxon>Symbiobacterium</taxon>
    </lineage>
</organism>
<evidence type="ECO:0000313" key="4">
    <source>
        <dbReference type="EMBL" id="MBP2019358.1"/>
    </source>
</evidence>
<gene>
    <name evidence="4" type="ORF">J2Z79_002797</name>
</gene>
<dbReference type="RefSeq" id="WP_209467472.1">
    <property type="nucleotide sequence ID" value="NZ_JAGGLG010000027.1"/>
</dbReference>
<keyword evidence="1" id="KW-0808">Transferase</keyword>
<evidence type="ECO:0000259" key="3">
    <source>
        <dbReference type="PROSITE" id="PS51186"/>
    </source>
</evidence>
<protein>
    <submittedName>
        <fullName evidence="4">Ribosomal protein S18 acetylase RimI-like enzyme</fullName>
    </submittedName>
</protein>
<proteinExistence type="predicted"/>
<sequence>MIQIRDATRSDYEAMLAVARSLPEWFNEQGLREMARDFGTHQGLVAVDNSGASEEVVGFATWLRSPDAPEPRLAEITWLGVTPAFQGRGLGRRLVEALEDRCRQVGVAVLQVSTLADTVDYAPYAGTRAFYRRLGFKDWRVDAAFYGPDADRLVLRKEL</sequence>
<dbReference type="SUPFAM" id="SSF55729">
    <property type="entry name" value="Acyl-CoA N-acyltransferases (Nat)"/>
    <property type="match status" value="1"/>
</dbReference>
<dbReference type="PROSITE" id="PS51186">
    <property type="entry name" value="GNAT"/>
    <property type="match status" value="1"/>
</dbReference>
<dbReference type="InterPro" id="IPR016181">
    <property type="entry name" value="Acyl_CoA_acyltransferase"/>
</dbReference>
<dbReference type="Pfam" id="PF00583">
    <property type="entry name" value="Acetyltransf_1"/>
    <property type="match status" value="1"/>
</dbReference>
<dbReference type="InterPro" id="IPR000182">
    <property type="entry name" value="GNAT_dom"/>
</dbReference>
<dbReference type="CDD" id="cd04301">
    <property type="entry name" value="NAT_SF"/>
    <property type="match status" value="1"/>
</dbReference>
<comment type="caution">
    <text evidence="4">The sequence shown here is derived from an EMBL/GenBank/DDBJ whole genome shotgun (WGS) entry which is preliminary data.</text>
</comment>
<keyword evidence="2" id="KW-0012">Acyltransferase</keyword>
<feature type="domain" description="N-acetyltransferase" evidence="3">
    <location>
        <begin position="2"/>
        <end position="159"/>
    </location>
</feature>
<name>A0ABS4JUY9_9FIRM</name>
<dbReference type="PANTHER" id="PTHR43877">
    <property type="entry name" value="AMINOALKYLPHOSPHONATE N-ACETYLTRANSFERASE-RELATED-RELATED"/>
    <property type="match status" value="1"/>
</dbReference>
<dbReference type="InterPro" id="IPR050832">
    <property type="entry name" value="Bact_Acetyltransf"/>
</dbReference>